<comment type="caution">
    <text evidence="1">The sequence shown here is derived from an EMBL/GenBank/DDBJ whole genome shotgun (WGS) entry which is preliminary data.</text>
</comment>
<dbReference type="AlphaFoldDB" id="X0SVZ8"/>
<name>X0SVZ8_9ZZZZ</name>
<evidence type="ECO:0000313" key="1">
    <source>
        <dbReference type="EMBL" id="GAF85164.1"/>
    </source>
</evidence>
<proteinExistence type="predicted"/>
<dbReference type="EMBL" id="BARS01004971">
    <property type="protein sequence ID" value="GAF85164.1"/>
    <property type="molecule type" value="Genomic_DNA"/>
</dbReference>
<sequence>MQQRRPKMLIVDNDEAAVSSIRDYLGSYADCLGATSYDEAISTLEKEE</sequence>
<accession>X0SVZ8</accession>
<evidence type="ECO:0008006" key="2">
    <source>
        <dbReference type="Google" id="ProtNLM"/>
    </source>
</evidence>
<gene>
    <name evidence="1" type="ORF">S01H1_09725</name>
</gene>
<feature type="non-terminal residue" evidence="1">
    <location>
        <position position="48"/>
    </location>
</feature>
<reference evidence="1" key="1">
    <citation type="journal article" date="2014" name="Front. Microbiol.">
        <title>High frequency of phylogenetically diverse reductive dehalogenase-homologous genes in deep subseafloor sedimentary metagenomes.</title>
        <authorList>
            <person name="Kawai M."/>
            <person name="Futagami T."/>
            <person name="Toyoda A."/>
            <person name="Takaki Y."/>
            <person name="Nishi S."/>
            <person name="Hori S."/>
            <person name="Arai W."/>
            <person name="Tsubouchi T."/>
            <person name="Morono Y."/>
            <person name="Uchiyama I."/>
            <person name="Ito T."/>
            <person name="Fujiyama A."/>
            <person name="Inagaki F."/>
            <person name="Takami H."/>
        </authorList>
    </citation>
    <scope>NUCLEOTIDE SEQUENCE</scope>
    <source>
        <strain evidence="1">Expedition CK06-06</strain>
    </source>
</reference>
<protein>
    <recommendedName>
        <fullName evidence="2">Response regulatory domain-containing protein</fullName>
    </recommendedName>
</protein>
<organism evidence="1">
    <name type="scientific">marine sediment metagenome</name>
    <dbReference type="NCBI Taxonomy" id="412755"/>
    <lineage>
        <taxon>unclassified sequences</taxon>
        <taxon>metagenomes</taxon>
        <taxon>ecological metagenomes</taxon>
    </lineage>
</organism>